<name>A0ABS3UAX7_9ACTN</name>
<feature type="transmembrane region" description="Helical" evidence="1">
    <location>
        <begin position="20"/>
        <end position="39"/>
    </location>
</feature>
<dbReference type="InterPro" id="IPR013783">
    <property type="entry name" value="Ig-like_fold"/>
</dbReference>
<gene>
    <name evidence="2" type="ORF">J5X75_00020</name>
</gene>
<dbReference type="InterPro" id="IPR015919">
    <property type="entry name" value="Cadherin-like_sf"/>
</dbReference>
<organism evidence="2 3">
    <name type="scientific">Actinoplanes flavus</name>
    <dbReference type="NCBI Taxonomy" id="2820290"/>
    <lineage>
        <taxon>Bacteria</taxon>
        <taxon>Bacillati</taxon>
        <taxon>Actinomycetota</taxon>
        <taxon>Actinomycetes</taxon>
        <taxon>Micromonosporales</taxon>
        <taxon>Micromonosporaceae</taxon>
        <taxon>Actinoplanes</taxon>
    </lineage>
</organism>
<dbReference type="EMBL" id="JAGFNS010000001">
    <property type="protein sequence ID" value="MBO3735907.1"/>
    <property type="molecule type" value="Genomic_DNA"/>
</dbReference>
<dbReference type="Pfam" id="PF07963">
    <property type="entry name" value="N_methyl"/>
    <property type="match status" value="1"/>
</dbReference>
<evidence type="ECO:0000313" key="2">
    <source>
        <dbReference type="EMBL" id="MBO3735907.1"/>
    </source>
</evidence>
<accession>A0ABS3UAX7</accession>
<dbReference type="Pfam" id="PF05345">
    <property type="entry name" value="He_PIG"/>
    <property type="match status" value="4"/>
</dbReference>
<dbReference type="Proteomes" id="UP000679690">
    <property type="component" value="Unassembled WGS sequence"/>
</dbReference>
<dbReference type="Gene3D" id="2.60.40.10">
    <property type="entry name" value="Immunoglobulins"/>
    <property type="match status" value="4"/>
</dbReference>
<dbReference type="NCBIfam" id="TIGR02532">
    <property type="entry name" value="IV_pilin_GFxxxE"/>
    <property type="match status" value="1"/>
</dbReference>
<dbReference type="RefSeq" id="WP_208465018.1">
    <property type="nucleotide sequence ID" value="NZ_JAGFNS010000001.1"/>
</dbReference>
<dbReference type="SUPFAM" id="SSF49313">
    <property type="entry name" value="Cadherin-like"/>
    <property type="match status" value="2"/>
</dbReference>
<protein>
    <submittedName>
        <fullName evidence="2">Ig domain-containing protein</fullName>
    </submittedName>
</protein>
<keyword evidence="1" id="KW-1133">Transmembrane helix</keyword>
<evidence type="ECO:0000313" key="3">
    <source>
        <dbReference type="Proteomes" id="UP000679690"/>
    </source>
</evidence>
<evidence type="ECO:0000256" key="1">
    <source>
        <dbReference type="SAM" id="Phobius"/>
    </source>
</evidence>
<dbReference type="InterPro" id="IPR012902">
    <property type="entry name" value="N_methyl_site"/>
</dbReference>
<keyword evidence="3" id="KW-1185">Reference proteome</keyword>
<proteinExistence type="predicted"/>
<keyword evidence="1" id="KW-0812">Transmembrane</keyword>
<sequence>MRSVPFGRRTGDEGFTLIEVLVSLAVLSTAMAGLGAFYVNGSLAVAQQRDQRQAAQVASGTLEQVRALEGSALLDGRGEAKVKAQWQEVQAGPFKDKVTPYLDTMATPFDAAQGEYAYDASAVDKGDNAPLPTAIQRISTGGMAFEQRLLVSGCEVYPLAAKDEEKDDCVRPLPIGDPKRPTDTTSILKYYRIVVVVSWPHKSCPANQCAYVVSTLVSRVKDDAVFSDKRPTPLIRMPLMQTFYRGRSGVTVYMKATGGNLPNTWSATNLPDGLRIDPVTGEVSGTPTKTGKWSFATTNTAIKVTESTPPAGASLRSDTDADLNLVWEVVDPPTVTVPVDPASRSGDAVRIQPVVTGGVGPFTYQVEAPLPTGLVIDAKTGLITGTAAQTFTTTIVATDANGMSGKLTHTHTVLDPLTVQAIPPQRIAVSSTLTLAMAAAGGDGKYTYAASGLPVGSVINPSTGVISGSPVLIAGRYLPTVTVTDGRGSTVSTTFELLVTSASGLAVTSPAGQVDSVVGQEVTLPVTTNADTVGAQGVKITAVGLPAGTSWQNGNEAISGTPLLAGTYTVALTAVSSHPVETVIHTFVWRVS</sequence>
<keyword evidence="1" id="KW-0472">Membrane</keyword>
<reference evidence="2 3" key="1">
    <citation type="submission" date="2021-03" db="EMBL/GenBank/DDBJ databases">
        <title>Actinoplanes flavus sp. nov., a novel actinomycete isolated from Coconut Palm rhizosphere soil.</title>
        <authorList>
            <person name="Luo X."/>
        </authorList>
    </citation>
    <scope>NUCLEOTIDE SEQUENCE [LARGE SCALE GENOMIC DNA]</scope>
    <source>
        <strain evidence="2 3">NEAU-H7</strain>
    </source>
</reference>
<comment type="caution">
    <text evidence="2">The sequence shown here is derived from an EMBL/GenBank/DDBJ whole genome shotgun (WGS) entry which is preliminary data.</text>
</comment>